<dbReference type="Gene3D" id="1.20.120.330">
    <property type="entry name" value="Nucleotidyltransferases domain 2"/>
    <property type="match status" value="1"/>
</dbReference>
<dbReference type="NCBIfam" id="TIGR01987">
    <property type="entry name" value="HI0074"/>
    <property type="match status" value="1"/>
</dbReference>
<dbReference type="GO" id="GO:0016740">
    <property type="term" value="F:transferase activity"/>
    <property type="evidence" value="ECO:0007669"/>
    <property type="project" value="UniProtKB-KW"/>
</dbReference>
<evidence type="ECO:0000313" key="2">
    <source>
        <dbReference type="Proteomes" id="UP000004259"/>
    </source>
</evidence>
<dbReference type="InterPro" id="IPR010235">
    <property type="entry name" value="HepT"/>
</dbReference>
<dbReference type="SUPFAM" id="SSF81593">
    <property type="entry name" value="Nucleotidyltransferase substrate binding subunit/domain"/>
    <property type="match status" value="1"/>
</dbReference>
<dbReference type="Pfam" id="PF08780">
    <property type="entry name" value="NTase_sub_bind"/>
    <property type="match status" value="1"/>
</dbReference>
<organism evidence="1 2">
    <name type="scientific">Ruminococcus albus 8</name>
    <dbReference type="NCBI Taxonomy" id="246199"/>
    <lineage>
        <taxon>Bacteria</taxon>
        <taxon>Bacillati</taxon>
        <taxon>Bacillota</taxon>
        <taxon>Clostridia</taxon>
        <taxon>Eubacteriales</taxon>
        <taxon>Oscillospiraceae</taxon>
        <taxon>Ruminococcus</taxon>
    </lineage>
</organism>
<name>E9S8Y2_RUMAL</name>
<evidence type="ECO:0000313" key="1">
    <source>
        <dbReference type="EMBL" id="EGC04283.1"/>
    </source>
</evidence>
<gene>
    <name evidence="1" type="ORF">CUS_5627</name>
</gene>
<dbReference type="Proteomes" id="UP000004259">
    <property type="component" value="Unassembled WGS sequence"/>
</dbReference>
<dbReference type="OrthoDB" id="9810452at2"/>
<dbReference type="AlphaFoldDB" id="E9S8Y2"/>
<protein>
    <submittedName>
        <fullName evidence="1">Nucleotidyltransferase substrate-binding family protein</fullName>
    </submittedName>
</protein>
<sequence length="168" mass="19438">MKRYDKYISAVTSLNNFKAKMPMYEEMQDSDTKSLIYSGYINHYQHTFELSWKICKQLMGYEGIADAETGSPNTILRACLHNGYIDNWNLWKKALTSRNDWTHIYSGDDVEDAVKTISTDYVPMFNELADKVEEKIVELYNDGLIPEAEIDDTIIELAENGKPYSPKR</sequence>
<keyword evidence="2" id="KW-1185">Reference proteome</keyword>
<dbReference type="STRING" id="246199.CUS_5627"/>
<dbReference type="EMBL" id="ADKM02000031">
    <property type="protein sequence ID" value="EGC04283.1"/>
    <property type="molecule type" value="Genomic_DNA"/>
</dbReference>
<reference evidence="1 2" key="1">
    <citation type="submission" date="2011-02" db="EMBL/GenBank/DDBJ databases">
        <authorList>
            <person name="Nelson K.E."/>
            <person name="Sutton G."/>
            <person name="Torralba M."/>
            <person name="Durkin S."/>
            <person name="Harkins D."/>
            <person name="Montgomery R."/>
            <person name="Ziemer C."/>
            <person name="Klaassens E."/>
            <person name="Ocuiv P."/>
            <person name="Morrison M."/>
        </authorList>
    </citation>
    <scope>NUCLEOTIDE SEQUENCE [LARGE SCALE GENOMIC DNA]</scope>
    <source>
        <strain evidence="1 2">8</strain>
    </source>
</reference>
<comment type="caution">
    <text evidence="1">The sequence shown here is derived from an EMBL/GenBank/DDBJ whole genome shotgun (WGS) entry which is preliminary data.</text>
</comment>
<keyword evidence="1" id="KW-0808">Transferase</keyword>
<accession>E9S8Y2</accession>
<proteinExistence type="predicted"/>
<dbReference type="RefSeq" id="WP_002847432.1">
    <property type="nucleotide sequence ID" value="NZ_ADKM02000031.1"/>
</dbReference>